<dbReference type="PROSITE" id="PS51257">
    <property type="entry name" value="PROKAR_LIPOPROTEIN"/>
    <property type="match status" value="1"/>
</dbReference>
<dbReference type="PANTHER" id="PTHR47165">
    <property type="entry name" value="OS03G0429900 PROTEIN"/>
    <property type="match status" value="1"/>
</dbReference>
<protein>
    <submittedName>
        <fullName evidence="2">Uncharacterized protein LOC108662401</fullName>
    </submittedName>
</protein>
<proteinExistence type="predicted"/>
<sequence length="200" mass="23275">MRIDSGSMHQSSFHSASPLFGSCIFQGNKSFLVDWEESGRRRNERFFSFPRENCCGVGDGFGGRDKEEMDNEYLIDLQLFKPPTPIKVKILRIWKSTTPNNPKNLLSLDFLIADVKKNVMQAMIRGFDAPLFIPMLKEGAVYLIDKYRIMKSKHNFNVLPEDLMIVLSRMSEVKEIVEDNTQYPDYYFNFVHFKDLPDKI</sequence>
<reference evidence="1" key="1">
    <citation type="journal article" date="1997" name="Nucleic Acids Res.">
        <title>tRNAscan-SE: a program for improved detection of transfer RNA genes in genomic sequence.</title>
        <authorList>
            <person name="Lowe T.M."/>
            <person name="Eddy S.R."/>
        </authorList>
    </citation>
    <scope>NUCLEOTIDE SEQUENCE [LARGE SCALE GENOMIC DNA]</scope>
    <source>
        <strain evidence="1">r\B97-61/B2</strain>
    </source>
</reference>
<dbReference type="RefSeq" id="XP_017978222.1">
    <property type="nucleotide sequence ID" value="XM_018122733.1"/>
</dbReference>
<dbReference type="CDD" id="cd04480">
    <property type="entry name" value="RPA1_DBD_A_like"/>
    <property type="match status" value="1"/>
</dbReference>
<accession>A0AB32WKI7</accession>
<evidence type="ECO:0000313" key="1">
    <source>
        <dbReference type="Proteomes" id="UP000694886"/>
    </source>
</evidence>
<dbReference type="PANTHER" id="PTHR47165:SF4">
    <property type="entry name" value="OS03G0429900 PROTEIN"/>
    <property type="match status" value="1"/>
</dbReference>
<organism evidence="1 2">
    <name type="scientific">Theobroma cacao</name>
    <name type="common">Cacao</name>
    <name type="synonym">Cocoa</name>
    <dbReference type="NCBI Taxonomy" id="3641"/>
    <lineage>
        <taxon>Eukaryota</taxon>
        <taxon>Viridiplantae</taxon>
        <taxon>Streptophyta</taxon>
        <taxon>Embryophyta</taxon>
        <taxon>Tracheophyta</taxon>
        <taxon>Spermatophyta</taxon>
        <taxon>Magnoliopsida</taxon>
        <taxon>eudicotyledons</taxon>
        <taxon>Gunneridae</taxon>
        <taxon>Pentapetalae</taxon>
        <taxon>rosids</taxon>
        <taxon>malvids</taxon>
        <taxon>Malvales</taxon>
        <taxon>Malvaceae</taxon>
        <taxon>Byttnerioideae</taxon>
        <taxon>Theobroma</taxon>
    </lineage>
</organism>
<dbReference type="InterPro" id="IPR012340">
    <property type="entry name" value="NA-bd_OB-fold"/>
</dbReference>
<dbReference type="GeneID" id="108662401"/>
<reference evidence="2" key="2">
    <citation type="submission" date="2025-08" db="UniProtKB">
        <authorList>
            <consortium name="RefSeq"/>
        </authorList>
    </citation>
    <scope>IDENTIFICATION</scope>
</reference>
<dbReference type="Gramene" id="Tc06v2_t001050.1">
    <property type="protein sequence ID" value="Tc06v2_p001050.1"/>
    <property type="gene ID" value="Tc06v2_g001050"/>
</dbReference>
<dbReference type="Proteomes" id="UP000694886">
    <property type="component" value="Chromosome 6"/>
</dbReference>
<dbReference type="KEGG" id="tcc:108662401"/>
<evidence type="ECO:0000313" key="2">
    <source>
        <dbReference type="RefSeq" id="XP_017978222.1"/>
    </source>
</evidence>
<dbReference type="AlphaFoldDB" id="A0AB32WKI7"/>
<gene>
    <name evidence="2" type="primary">LOC108662401</name>
</gene>
<dbReference type="Gene3D" id="2.40.50.140">
    <property type="entry name" value="Nucleic acid-binding proteins"/>
    <property type="match status" value="1"/>
</dbReference>
<name>A0AB32WKI7_THECC</name>
<dbReference type="SUPFAM" id="SSF50249">
    <property type="entry name" value="Nucleic acid-binding proteins"/>
    <property type="match status" value="1"/>
</dbReference>